<accession>A0A926VJH9</accession>
<reference evidence="5" key="1">
    <citation type="journal article" date="2015" name="ISME J.">
        <title>Draft Genome Sequence of Streptomyces incarnatus NRRL8089, which Produces the Nucleoside Antibiotic Sinefungin.</title>
        <authorList>
            <person name="Oshima K."/>
            <person name="Hattori M."/>
            <person name="Shimizu H."/>
            <person name="Fukuda K."/>
            <person name="Nemoto M."/>
            <person name="Inagaki K."/>
            <person name="Tamura T."/>
        </authorList>
    </citation>
    <scope>NUCLEOTIDE SEQUENCE</scope>
    <source>
        <strain evidence="5">FACHB-1375</strain>
    </source>
</reference>
<evidence type="ECO:0000313" key="6">
    <source>
        <dbReference type="Proteomes" id="UP000641646"/>
    </source>
</evidence>
<dbReference type="InterPro" id="IPR044946">
    <property type="entry name" value="Restrct_endonuc_typeI_TRD_sf"/>
</dbReference>
<dbReference type="InterPro" id="IPR000055">
    <property type="entry name" value="Restrct_endonuc_typeI_TRD"/>
</dbReference>
<dbReference type="GO" id="GO:0003677">
    <property type="term" value="F:DNA binding"/>
    <property type="evidence" value="ECO:0007669"/>
    <property type="project" value="UniProtKB-KW"/>
</dbReference>
<dbReference type="CDD" id="cd17283">
    <property type="entry name" value="RMtype1_S_Hpy180ORF7835P_TRD2-CR2_like"/>
    <property type="match status" value="1"/>
</dbReference>
<keyword evidence="5" id="KW-0540">Nuclease</keyword>
<evidence type="ECO:0000259" key="4">
    <source>
        <dbReference type="Pfam" id="PF01420"/>
    </source>
</evidence>
<dbReference type="Proteomes" id="UP000641646">
    <property type="component" value="Unassembled WGS sequence"/>
</dbReference>
<comment type="similarity">
    <text evidence="1">Belongs to the type-I restriction system S methylase family.</text>
</comment>
<dbReference type="GO" id="GO:0004519">
    <property type="term" value="F:endonuclease activity"/>
    <property type="evidence" value="ECO:0007669"/>
    <property type="project" value="UniProtKB-KW"/>
</dbReference>
<dbReference type="PANTHER" id="PTHR30408:SF13">
    <property type="entry name" value="TYPE I RESTRICTION ENZYME HINDI SPECIFICITY SUBUNIT"/>
    <property type="match status" value="1"/>
</dbReference>
<keyword evidence="2" id="KW-0680">Restriction system</keyword>
<reference evidence="5" key="2">
    <citation type="submission" date="2020-08" db="EMBL/GenBank/DDBJ databases">
        <authorList>
            <person name="Chen M."/>
            <person name="Teng W."/>
            <person name="Zhao L."/>
            <person name="Hu C."/>
            <person name="Zhou Y."/>
            <person name="Han B."/>
            <person name="Song L."/>
            <person name="Shu W."/>
        </authorList>
    </citation>
    <scope>NUCLEOTIDE SEQUENCE</scope>
    <source>
        <strain evidence="5">FACHB-1375</strain>
    </source>
</reference>
<keyword evidence="3" id="KW-0238">DNA-binding</keyword>
<dbReference type="Gene3D" id="3.90.220.20">
    <property type="entry name" value="DNA methylase specificity domains"/>
    <property type="match status" value="2"/>
</dbReference>
<dbReference type="RefSeq" id="WP_190472408.1">
    <property type="nucleotide sequence ID" value="NZ_JACJPW010000101.1"/>
</dbReference>
<gene>
    <name evidence="5" type="ORF">H6G03_28510</name>
</gene>
<evidence type="ECO:0000313" key="5">
    <source>
        <dbReference type="EMBL" id="MBD2184969.1"/>
    </source>
</evidence>
<dbReference type="SUPFAM" id="SSF116734">
    <property type="entry name" value="DNA methylase specificity domain"/>
    <property type="match status" value="2"/>
</dbReference>
<organism evidence="5 6">
    <name type="scientific">Aerosakkonema funiforme FACHB-1375</name>
    <dbReference type="NCBI Taxonomy" id="2949571"/>
    <lineage>
        <taxon>Bacteria</taxon>
        <taxon>Bacillati</taxon>
        <taxon>Cyanobacteriota</taxon>
        <taxon>Cyanophyceae</taxon>
        <taxon>Oscillatoriophycideae</taxon>
        <taxon>Aerosakkonematales</taxon>
        <taxon>Aerosakkonemataceae</taxon>
        <taxon>Aerosakkonema</taxon>
    </lineage>
</organism>
<dbReference type="Gene3D" id="1.10.287.1120">
    <property type="entry name" value="Bipartite methylase S protein"/>
    <property type="match status" value="1"/>
</dbReference>
<keyword evidence="5" id="KW-0255">Endonuclease</keyword>
<proteinExistence type="inferred from homology"/>
<dbReference type="PANTHER" id="PTHR30408">
    <property type="entry name" value="TYPE-1 RESTRICTION ENZYME ECOKI SPECIFICITY PROTEIN"/>
    <property type="match status" value="1"/>
</dbReference>
<dbReference type="GO" id="GO:0009307">
    <property type="term" value="P:DNA restriction-modification system"/>
    <property type="evidence" value="ECO:0007669"/>
    <property type="project" value="UniProtKB-KW"/>
</dbReference>
<feature type="domain" description="Type I restriction modification DNA specificity" evidence="4">
    <location>
        <begin position="8"/>
        <end position="183"/>
    </location>
</feature>
<evidence type="ECO:0000256" key="1">
    <source>
        <dbReference type="ARBA" id="ARBA00010923"/>
    </source>
</evidence>
<dbReference type="CDD" id="cd17282">
    <property type="entry name" value="RMtype1_S_Eco16444ORF1681_TRD1-CR1_like"/>
    <property type="match status" value="1"/>
</dbReference>
<dbReference type="AlphaFoldDB" id="A0A926VJH9"/>
<protein>
    <submittedName>
        <fullName evidence="5">Restriction endonuclease subunit S</fullName>
    </submittedName>
</protein>
<evidence type="ECO:0000256" key="3">
    <source>
        <dbReference type="ARBA" id="ARBA00023125"/>
    </source>
</evidence>
<evidence type="ECO:0000256" key="2">
    <source>
        <dbReference type="ARBA" id="ARBA00022747"/>
    </source>
</evidence>
<dbReference type="Pfam" id="PF01420">
    <property type="entry name" value="Methylase_S"/>
    <property type="match status" value="2"/>
</dbReference>
<keyword evidence="6" id="KW-1185">Reference proteome</keyword>
<dbReference type="InterPro" id="IPR052021">
    <property type="entry name" value="Type-I_RS_S_subunit"/>
</dbReference>
<keyword evidence="5" id="KW-0378">Hydrolase</keyword>
<name>A0A926VJH9_9CYAN</name>
<feature type="domain" description="Type I restriction modification DNA specificity" evidence="4">
    <location>
        <begin position="217"/>
        <end position="384"/>
    </location>
</feature>
<sequence length="422" mass="47808">MNKTLKPGWSYKKLDELGFVGRGKSKHRPRNDPSLYGGEHPFIQTAEVTASEFYITKYSQTYSDLGLAQSKIWDKNTLCIVNAGENTAETAILKFKACFPDSIIGFIADSEKSDVRFIKYYLTTIKPQLRSITKGATQDNLSVSKLLSFDILTPPLPIQRKIAGILSTYDDLIENNMRRIKILEEMARSLYREWFVNFRFPGHQQVKMIDSELGLIPEGWEVVKIGDVAEVGRGSSPRPIADQKYFEGGTIPWIKIADATKSGKYLYETKQKVNEYGASFSRLLPKGSLIIAASGTLGYTQLLGVDGCIHDGWLYLINFNGVEKEYLYYLFREQQQFFYNSAYGAAIQNVNTMILREMKILLPPSHIQKKFKQIISNNDKLLDNLGRKNLNLRKTRDLLLPKLISGEIDVENLDINTGNIAA</sequence>
<comment type="caution">
    <text evidence="5">The sequence shown here is derived from an EMBL/GenBank/DDBJ whole genome shotgun (WGS) entry which is preliminary data.</text>
</comment>
<dbReference type="EMBL" id="JACJPW010000101">
    <property type="protein sequence ID" value="MBD2184969.1"/>
    <property type="molecule type" value="Genomic_DNA"/>
</dbReference>